<feature type="transmembrane region" description="Helical" evidence="1">
    <location>
        <begin position="20"/>
        <end position="38"/>
    </location>
</feature>
<protein>
    <submittedName>
        <fullName evidence="2">Uncharacterized protein</fullName>
    </submittedName>
</protein>
<evidence type="ECO:0000313" key="3">
    <source>
        <dbReference type="Proteomes" id="UP000672009"/>
    </source>
</evidence>
<reference evidence="2" key="1">
    <citation type="submission" date="2021-04" db="EMBL/GenBank/DDBJ databases">
        <title>Genomics, taxonomy and metabolism of representatives of sulfur bacteria of the genus Thiothrix: Thiothrix fructosivorans QT, Thiothrix unzii A1T and three new species, Thiothrix subterranea sp. nov., Thiothrix litoralis sp. nov. and 'Candidatus Thiothrix anitrata' sp. nov.</title>
        <authorList>
            <person name="Ravin N.V."/>
            <person name="Smolyakov D."/>
            <person name="Rudenko T.S."/>
            <person name="Mardanov A.V."/>
            <person name="Beletsky A.V."/>
            <person name="Markov N.D."/>
            <person name="Fomenkov A.I."/>
            <person name="Roberts R.J."/>
            <person name="Karnachuk O.V."/>
            <person name="Novikov A."/>
            <person name="Grabovich M.Y."/>
        </authorList>
    </citation>
    <scope>NUCLEOTIDE SEQUENCE</scope>
    <source>
        <strain evidence="2">A1</strain>
    </source>
</reference>
<proteinExistence type="predicted"/>
<sequence>MSSSQPSSSPSPLAASIRHAIWLAIFIYALVAIFLFVFSPKTQASEEQALHTQLLYDVLGRVEYDDGGRFTPVKDAAMLQELKAMIATHQLGSATATAYIRNVSRNMLAWAASPTARLLPQQELGSYTLRFVRVDDLNVAVQNFWIKHADGQREEFQMVLALPAN</sequence>
<organism evidence="2 3">
    <name type="scientific">Thiothrix unzii</name>
    <dbReference type="NCBI Taxonomy" id="111769"/>
    <lineage>
        <taxon>Bacteria</taxon>
        <taxon>Pseudomonadati</taxon>
        <taxon>Pseudomonadota</taxon>
        <taxon>Gammaproteobacteria</taxon>
        <taxon>Thiotrichales</taxon>
        <taxon>Thiotrichaceae</taxon>
        <taxon>Thiothrix</taxon>
    </lineage>
</organism>
<dbReference type="KEGG" id="tun:J9260_09700"/>
<keyword evidence="1" id="KW-1133">Transmembrane helix</keyword>
<keyword evidence="1" id="KW-0472">Membrane</keyword>
<dbReference type="RefSeq" id="WP_210217595.1">
    <property type="nucleotide sequence ID" value="NZ_CP072793.1"/>
</dbReference>
<dbReference type="Proteomes" id="UP000672009">
    <property type="component" value="Chromosome"/>
</dbReference>
<keyword evidence="3" id="KW-1185">Reference proteome</keyword>
<gene>
    <name evidence="2" type="ORF">J9260_09700</name>
</gene>
<keyword evidence="1" id="KW-0812">Transmembrane</keyword>
<name>A0A975F6X2_9GAMM</name>
<accession>A0A975F6X2</accession>
<evidence type="ECO:0000313" key="2">
    <source>
        <dbReference type="EMBL" id="QTR52029.1"/>
    </source>
</evidence>
<dbReference type="AlphaFoldDB" id="A0A975F6X2"/>
<dbReference type="EMBL" id="CP072793">
    <property type="protein sequence ID" value="QTR52029.1"/>
    <property type="molecule type" value="Genomic_DNA"/>
</dbReference>
<evidence type="ECO:0000256" key="1">
    <source>
        <dbReference type="SAM" id="Phobius"/>
    </source>
</evidence>